<dbReference type="SUPFAM" id="SSF143744">
    <property type="entry name" value="GlcG-like"/>
    <property type="match status" value="1"/>
</dbReference>
<evidence type="ECO:0000256" key="1">
    <source>
        <dbReference type="SAM" id="SignalP"/>
    </source>
</evidence>
<keyword evidence="1" id="KW-0732">Signal</keyword>
<dbReference type="PANTHER" id="PTHR34309">
    <property type="entry name" value="SLR1406 PROTEIN"/>
    <property type="match status" value="1"/>
</dbReference>
<reference evidence="2 3" key="1">
    <citation type="submission" date="2024-02" db="EMBL/GenBank/DDBJ databases">
        <title>First report Erwinia aphidicola in onion in Chile.</title>
        <authorList>
            <person name="Valenzuela M."/>
            <person name="Pena M."/>
            <person name="Dutta B."/>
        </authorList>
    </citation>
    <scope>NUCLEOTIDE SEQUENCE [LARGE SCALE GENOMIC DNA]</scope>
    <source>
        <strain evidence="2 3">QCJ3A</strain>
    </source>
</reference>
<evidence type="ECO:0000313" key="2">
    <source>
        <dbReference type="EMBL" id="MEI2681756.1"/>
    </source>
</evidence>
<dbReference type="Pfam" id="PF03928">
    <property type="entry name" value="HbpS-like"/>
    <property type="match status" value="1"/>
</dbReference>
<dbReference type="PANTHER" id="PTHR34309:SF10">
    <property type="entry name" value="SLR1406 PROTEIN"/>
    <property type="match status" value="1"/>
</dbReference>
<dbReference type="Proteomes" id="UP001306592">
    <property type="component" value="Unassembled WGS sequence"/>
</dbReference>
<dbReference type="InterPro" id="IPR052517">
    <property type="entry name" value="GlcG_carb_metab_protein"/>
</dbReference>
<feature type="chain" id="PRO_5047535411" evidence="1">
    <location>
        <begin position="22"/>
        <end position="160"/>
    </location>
</feature>
<organism evidence="2 3">
    <name type="scientific">Erwinia aphidicola</name>
    <dbReference type="NCBI Taxonomy" id="68334"/>
    <lineage>
        <taxon>Bacteria</taxon>
        <taxon>Pseudomonadati</taxon>
        <taxon>Pseudomonadota</taxon>
        <taxon>Gammaproteobacteria</taxon>
        <taxon>Enterobacterales</taxon>
        <taxon>Erwiniaceae</taxon>
        <taxon>Erwinia</taxon>
    </lineage>
</organism>
<dbReference type="InterPro" id="IPR038084">
    <property type="entry name" value="PduO/GlcC-like_sf"/>
</dbReference>
<dbReference type="EMBL" id="JBANEI010000004">
    <property type="protein sequence ID" value="MEI2681756.1"/>
    <property type="molecule type" value="Genomic_DNA"/>
</dbReference>
<dbReference type="Gene3D" id="3.30.450.150">
    <property type="entry name" value="Haem-degrading domain"/>
    <property type="match status" value="1"/>
</dbReference>
<name>A0ABU8DEK4_ERWAP</name>
<dbReference type="InterPro" id="IPR005624">
    <property type="entry name" value="PduO/GlcC-like"/>
</dbReference>
<comment type="caution">
    <text evidence="2">The sequence shown here is derived from an EMBL/GenBank/DDBJ whole genome shotgun (WGS) entry which is preliminary data.</text>
</comment>
<sequence>MKLTFSTLAVLAGLSALPLHAATLTEKNISLQQANDLAAAVIKSCSAKNYNVSVTVLDRGGNVKALQRMDNAGPHTIEASKMKAFTALSTKNPSGKVMEAAQSNAGAAGMREVPGFLLLAGGLPLRDGDQVIGAVGVGGAPGGNLDEQCAQAAVDSVIKG</sequence>
<proteinExistence type="predicted"/>
<keyword evidence="3" id="KW-1185">Reference proteome</keyword>
<protein>
    <submittedName>
        <fullName evidence="2">Heme-binding protein</fullName>
    </submittedName>
</protein>
<dbReference type="RefSeq" id="WP_048914682.1">
    <property type="nucleotide sequence ID" value="NZ_CAKKMT010000015.1"/>
</dbReference>
<feature type="signal peptide" evidence="1">
    <location>
        <begin position="1"/>
        <end position="21"/>
    </location>
</feature>
<evidence type="ECO:0000313" key="3">
    <source>
        <dbReference type="Proteomes" id="UP001306592"/>
    </source>
</evidence>
<gene>
    <name evidence="2" type="ORF">V8N49_08800</name>
</gene>
<accession>A0ABU8DEK4</accession>